<keyword evidence="3" id="KW-1185">Reference proteome</keyword>
<dbReference type="PANTHER" id="PTHR43841">
    <property type="entry name" value="3-HYDROXYACYL-THIOESTER DEHYDRATASE HTDX-RELATED"/>
    <property type="match status" value="1"/>
</dbReference>
<reference evidence="3" key="1">
    <citation type="journal article" date="2019" name="Int. J. Syst. Evol. Microbiol.">
        <title>The Global Catalogue of Microorganisms (GCM) 10K type strain sequencing project: providing services to taxonomists for standard genome sequencing and annotation.</title>
        <authorList>
            <consortium name="The Broad Institute Genomics Platform"/>
            <consortium name="The Broad Institute Genome Sequencing Center for Infectious Disease"/>
            <person name="Wu L."/>
            <person name="Ma J."/>
        </authorList>
    </citation>
    <scope>NUCLEOTIDE SEQUENCE [LARGE SCALE GENOMIC DNA]</scope>
    <source>
        <strain evidence="3">CCUG 63419</strain>
    </source>
</reference>
<dbReference type="RefSeq" id="WP_379067788.1">
    <property type="nucleotide sequence ID" value="NZ_JBHTIT010000001.1"/>
</dbReference>
<dbReference type="Pfam" id="PF01575">
    <property type="entry name" value="MaoC_dehydratas"/>
    <property type="match status" value="1"/>
</dbReference>
<dbReference type="InterPro" id="IPR029069">
    <property type="entry name" value="HotDog_dom_sf"/>
</dbReference>
<dbReference type="Gene3D" id="3.10.129.10">
    <property type="entry name" value="Hotdog Thioesterase"/>
    <property type="match status" value="1"/>
</dbReference>
<name>A0ABW3HBH8_9GAMM</name>
<dbReference type="CDD" id="cd03441">
    <property type="entry name" value="R_hydratase_like"/>
    <property type="match status" value="1"/>
</dbReference>
<gene>
    <name evidence="2" type="ORF">ACFQ0F_00215</name>
</gene>
<dbReference type="EMBL" id="JBHTIT010000001">
    <property type="protein sequence ID" value="MFD0948830.1"/>
    <property type="molecule type" value="Genomic_DNA"/>
</dbReference>
<evidence type="ECO:0000313" key="3">
    <source>
        <dbReference type="Proteomes" id="UP001597044"/>
    </source>
</evidence>
<evidence type="ECO:0000259" key="1">
    <source>
        <dbReference type="Pfam" id="PF01575"/>
    </source>
</evidence>
<protein>
    <submittedName>
        <fullName evidence="2">MaoC/PaaZ C-terminal domain-containing protein</fullName>
    </submittedName>
</protein>
<comment type="caution">
    <text evidence="2">The sequence shown here is derived from an EMBL/GenBank/DDBJ whole genome shotgun (WGS) entry which is preliminary data.</text>
</comment>
<sequence>MTNDLPIRFLPQQLPKIYAMLKAGVLSSNSLTRPSKLPAMPVRKDDHISPASDELIDAYSEWTGAPAARYRDTVPAHFCSHWAMPLLAELGRLAPYNLTTLLNQGVHMVMHQPIPRGMPMTLEGQLVEVKEVGNRLRIHMRIEASIEGLGRCLDIDSYAAVLLGPRDKNTTSERVEPAFEATGSWSVDAKDGLRFAFLTGDFNPIHTVPAVGRRTATGSCILHGFGQLAKTWETLLNAGWDIQELDIRWVKPLPMPSGEVSVDVSPSIDADGQHALRVVSDHGMHLVGRFAGTKAAGAQAAGSAS</sequence>
<proteinExistence type="predicted"/>
<dbReference type="Proteomes" id="UP001597044">
    <property type="component" value="Unassembled WGS sequence"/>
</dbReference>
<accession>A0ABW3HBH8</accession>
<dbReference type="PANTHER" id="PTHR43841:SF1">
    <property type="entry name" value="3-HYDROXYACYL-THIOESTER DEHYDRATASE X"/>
    <property type="match status" value="1"/>
</dbReference>
<evidence type="ECO:0000313" key="2">
    <source>
        <dbReference type="EMBL" id="MFD0948830.1"/>
    </source>
</evidence>
<organism evidence="2 3">
    <name type="scientific">Paraperlucidibaca wandonensis</name>
    <dbReference type="NCBI Taxonomy" id="1268273"/>
    <lineage>
        <taxon>Bacteria</taxon>
        <taxon>Pseudomonadati</taxon>
        <taxon>Pseudomonadota</taxon>
        <taxon>Gammaproteobacteria</taxon>
        <taxon>Moraxellales</taxon>
        <taxon>Moraxellaceae</taxon>
        <taxon>Paraperlucidibaca</taxon>
    </lineage>
</organism>
<dbReference type="SUPFAM" id="SSF54637">
    <property type="entry name" value="Thioesterase/thiol ester dehydrase-isomerase"/>
    <property type="match status" value="1"/>
</dbReference>
<feature type="domain" description="MaoC-like" evidence="1">
    <location>
        <begin position="184"/>
        <end position="249"/>
    </location>
</feature>
<dbReference type="InterPro" id="IPR002539">
    <property type="entry name" value="MaoC-like_dom"/>
</dbReference>